<dbReference type="AlphaFoldDB" id="A0AAW0G4A6"/>
<reference evidence="2 3" key="1">
    <citation type="submission" date="2022-09" db="EMBL/GenBank/DDBJ databases">
        <authorList>
            <person name="Palmer J.M."/>
        </authorList>
    </citation>
    <scope>NUCLEOTIDE SEQUENCE [LARGE SCALE GENOMIC DNA]</scope>
    <source>
        <strain evidence="2 3">DSM 7382</strain>
    </source>
</reference>
<comment type="similarity">
    <text evidence="1">Belongs to the enoyl-CoA hydratase/isomerase family.</text>
</comment>
<organism evidence="2 3">
    <name type="scientific">Cerrena zonata</name>
    <dbReference type="NCBI Taxonomy" id="2478898"/>
    <lineage>
        <taxon>Eukaryota</taxon>
        <taxon>Fungi</taxon>
        <taxon>Dikarya</taxon>
        <taxon>Basidiomycota</taxon>
        <taxon>Agaricomycotina</taxon>
        <taxon>Agaricomycetes</taxon>
        <taxon>Polyporales</taxon>
        <taxon>Cerrenaceae</taxon>
        <taxon>Cerrena</taxon>
    </lineage>
</organism>
<dbReference type="InterPro" id="IPR045002">
    <property type="entry name" value="Ech1-like"/>
</dbReference>
<proteinExistence type="inferred from homology"/>
<dbReference type="Pfam" id="PF00378">
    <property type="entry name" value="ECH_1"/>
    <property type="match status" value="1"/>
</dbReference>
<dbReference type="EMBL" id="JASBNA010000011">
    <property type="protein sequence ID" value="KAK7688335.1"/>
    <property type="molecule type" value="Genomic_DNA"/>
</dbReference>
<dbReference type="Proteomes" id="UP001385951">
    <property type="component" value="Unassembled WGS sequence"/>
</dbReference>
<comment type="caution">
    <text evidence="2">The sequence shown here is derived from an EMBL/GenBank/DDBJ whole genome shotgun (WGS) entry which is preliminary data.</text>
</comment>
<dbReference type="GO" id="GO:0051750">
    <property type="term" value="F:delta(3,5)-delta(2,4)-dienoyl-CoA isomerase activity"/>
    <property type="evidence" value="ECO:0007669"/>
    <property type="project" value="TreeGrafter"/>
</dbReference>
<accession>A0AAW0G4A6</accession>
<name>A0AAW0G4A6_9APHY</name>
<evidence type="ECO:0008006" key="4">
    <source>
        <dbReference type="Google" id="ProtNLM"/>
    </source>
</evidence>
<dbReference type="PANTHER" id="PTHR43149">
    <property type="entry name" value="ENOYL-COA HYDRATASE"/>
    <property type="match status" value="1"/>
</dbReference>
<dbReference type="PANTHER" id="PTHR43149:SF1">
    <property type="entry name" value="DELTA(3,5)-DELTA(2,4)-DIENOYL-COA ISOMERASE, MITOCHONDRIAL"/>
    <property type="match status" value="1"/>
</dbReference>
<dbReference type="InterPro" id="IPR001753">
    <property type="entry name" value="Enoyl-CoA_hydra/iso"/>
</dbReference>
<keyword evidence="3" id="KW-1185">Reference proteome</keyword>
<dbReference type="InterPro" id="IPR029045">
    <property type="entry name" value="ClpP/crotonase-like_dom_sf"/>
</dbReference>
<dbReference type="SUPFAM" id="SSF52096">
    <property type="entry name" value="ClpP/crotonase"/>
    <property type="match status" value="1"/>
</dbReference>
<evidence type="ECO:0000256" key="1">
    <source>
        <dbReference type="ARBA" id="ARBA00005254"/>
    </source>
</evidence>
<protein>
    <recommendedName>
        <fullName evidence="4">Enoyl-CoA hydratase</fullName>
    </recommendedName>
</protein>
<sequence>MSSSLSGRFVKVSVPEPHVALVELSRPPVNAFSVEFWLEFSDVFDKIAQEPDIRVAVLASALPKMFTAGIDL</sequence>
<gene>
    <name evidence="2" type="ORF">QCA50_008707</name>
</gene>
<evidence type="ECO:0000313" key="3">
    <source>
        <dbReference type="Proteomes" id="UP001385951"/>
    </source>
</evidence>
<dbReference type="Gene3D" id="3.90.226.10">
    <property type="entry name" value="2-enoyl-CoA Hydratase, Chain A, domain 1"/>
    <property type="match status" value="1"/>
</dbReference>
<evidence type="ECO:0000313" key="2">
    <source>
        <dbReference type="EMBL" id="KAK7688335.1"/>
    </source>
</evidence>